<evidence type="ECO:0000256" key="3">
    <source>
        <dbReference type="ARBA" id="ARBA00022475"/>
    </source>
</evidence>
<keyword evidence="5 7" id="KW-1133">Transmembrane helix</keyword>
<dbReference type="PANTHER" id="PTHR34582">
    <property type="entry name" value="UPF0702 TRANSMEMBRANE PROTEIN YCAP"/>
    <property type="match status" value="1"/>
</dbReference>
<comment type="subcellular location">
    <subcellularLocation>
        <location evidence="1">Cell membrane</location>
        <topology evidence="1">Multi-pass membrane protein</topology>
    </subcellularLocation>
</comment>
<evidence type="ECO:0000256" key="4">
    <source>
        <dbReference type="ARBA" id="ARBA00022692"/>
    </source>
</evidence>
<reference evidence="10 13" key="3">
    <citation type="submission" date="2019-12" db="EMBL/GenBank/DDBJ databases">
        <title>Draft Genome Sequences of Six Type Strains of the Genus Massilia.</title>
        <authorList>
            <person name="Miess H."/>
            <person name="Frediansyah A."/>
            <person name="Goeker M."/>
            <person name="Gross H."/>
        </authorList>
    </citation>
    <scope>NUCLEOTIDE SEQUENCE [LARGE SCALE GENOMIC DNA]</scope>
    <source>
        <strain evidence="10 13">DSM 26639</strain>
    </source>
</reference>
<feature type="domain" description="YetF C-terminal" evidence="8">
    <location>
        <begin position="87"/>
        <end position="156"/>
    </location>
</feature>
<keyword evidence="6 7" id="KW-0472">Membrane</keyword>
<keyword evidence="4 7" id="KW-0812">Transmembrane</keyword>
<evidence type="ECO:0000259" key="8">
    <source>
        <dbReference type="Pfam" id="PF04239"/>
    </source>
</evidence>
<evidence type="ECO:0000256" key="7">
    <source>
        <dbReference type="SAM" id="Phobius"/>
    </source>
</evidence>
<reference evidence="11" key="2">
    <citation type="submission" date="2019-07" db="EMBL/GenBank/DDBJ databases">
        <authorList>
            <person name="Whitman W."/>
            <person name="Huntemann M."/>
            <person name="Clum A."/>
            <person name="Pillay M."/>
            <person name="Palaniappan K."/>
            <person name="Varghese N."/>
            <person name="Mikhailova N."/>
            <person name="Stamatis D."/>
            <person name="Reddy T."/>
            <person name="Daum C."/>
            <person name="Shapiro N."/>
            <person name="Ivanova N."/>
            <person name="Kyrpides N."/>
            <person name="Woyke T."/>
        </authorList>
    </citation>
    <scope>NUCLEOTIDE SEQUENCE</scope>
    <source>
        <strain evidence="11">CGMCC 1.10685</strain>
    </source>
</reference>
<dbReference type="InterPro" id="IPR007353">
    <property type="entry name" value="DUF421"/>
</dbReference>
<feature type="transmembrane region" description="Helical" evidence="7">
    <location>
        <begin position="64"/>
        <end position="86"/>
    </location>
</feature>
<dbReference type="Proteomes" id="UP000315112">
    <property type="component" value="Unassembled WGS sequence"/>
</dbReference>
<evidence type="ECO:0000256" key="6">
    <source>
        <dbReference type="ARBA" id="ARBA00023136"/>
    </source>
</evidence>
<dbReference type="InterPro" id="IPR048454">
    <property type="entry name" value="YetF_N"/>
</dbReference>
<evidence type="ECO:0000259" key="9">
    <source>
        <dbReference type="Pfam" id="PF20730"/>
    </source>
</evidence>
<organism evidence="11 12">
    <name type="scientific">Pseudoduganella flava</name>
    <dbReference type="NCBI Taxonomy" id="871742"/>
    <lineage>
        <taxon>Bacteria</taxon>
        <taxon>Pseudomonadati</taxon>
        <taxon>Pseudomonadota</taxon>
        <taxon>Betaproteobacteria</taxon>
        <taxon>Burkholderiales</taxon>
        <taxon>Oxalobacteraceae</taxon>
        <taxon>Telluria group</taxon>
        <taxon>Pseudoduganella</taxon>
    </lineage>
</organism>
<dbReference type="EMBL" id="CP046904">
    <property type="protein sequence ID" value="QGZ37788.1"/>
    <property type="molecule type" value="Genomic_DNA"/>
</dbReference>
<dbReference type="AlphaFoldDB" id="A0A562PR10"/>
<dbReference type="GO" id="GO:0005886">
    <property type="term" value="C:plasma membrane"/>
    <property type="evidence" value="ECO:0007669"/>
    <property type="project" value="UniProtKB-SubCell"/>
</dbReference>
<dbReference type="Pfam" id="PF04239">
    <property type="entry name" value="DUF421"/>
    <property type="match status" value="1"/>
</dbReference>
<keyword evidence="13" id="KW-1185">Reference proteome</keyword>
<evidence type="ECO:0000313" key="13">
    <source>
        <dbReference type="Proteomes" id="UP000437862"/>
    </source>
</evidence>
<proteinExistence type="inferred from homology"/>
<evidence type="ECO:0000313" key="11">
    <source>
        <dbReference type="EMBL" id="TWI46600.1"/>
    </source>
</evidence>
<feature type="domain" description="YetF-like N-terminal transmembrane" evidence="9">
    <location>
        <begin position="19"/>
        <end position="82"/>
    </location>
</feature>
<evidence type="ECO:0000256" key="2">
    <source>
        <dbReference type="ARBA" id="ARBA00006448"/>
    </source>
</evidence>
<dbReference type="Pfam" id="PF20730">
    <property type="entry name" value="YetF_N"/>
    <property type="match status" value="1"/>
</dbReference>
<feature type="transmembrane region" description="Helical" evidence="7">
    <location>
        <begin position="12"/>
        <end position="29"/>
    </location>
</feature>
<gene>
    <name evidence="10" type="ORF">GO485_01090</name>
    <name evidence="11" type="ORF">IP92_02959</name>
</gene>
<feature type="transmembrane region" description="Helical" evidence="7">
    <location>
        <begin position="41"/>
        <end position="58"/>
    </location>
</feature>
<evidence type="ECO:0000256" key="5">
    <source>
        <dbReference type="ARBA" id="ARBA00022989"/>
    </source>
</evidence>
<sequence length="168" mass="17692">MFFADWSNIYRVAVVGALAYSALVVLLRLSGNRTLSKMNAFDLVVTVAFGSTLATILVNRNVSLAVGLAALALLVAMQFVVTWSCVRSSLLNRIVKTAPTVLVLRGELCPDALKRVRVTSDEVLGAVRQHGYGGLDLIEAVVLETDGSLSVISRGQAGDGSALSGLDA</sequence>
<dbReference type="InterPro" id="IPR023090">
    <property type="entry name" value="UPF0702_alpha/beta_dom_sf"/>
</dbReference>
<evidence type="ECO:0000313" key="10">
    <source>
        <dbReference type="EMBL" id="QGZ37788.1"/>
    </source>
</evidence>
<dbReference type="Proteomes" id="UP000437862">
    <property type="component" value="Chromosome"/>
</dbReference>
<keyword evidence="3" id="KW-1003">Cell membrane</keyword>
<protein>
    <submittedName>
        <fullName evidence="10">DUF421 domain-containing protein</fullName>
    </submittedName>
    <submittedName>
        <fullName evidence="11">Uncharacterized protein DUF421</fullName>
    </submittedName>
</protein>
<dbReference type="OrthoDB" id="9793799at2"/>
<dbReference type="RefSeq" id="WP_145876189.1">
    <property type="nucleotide sequence ID" value="NZ_CP046904.1"/>
</dbReference>
<dbReference type="EMBL" id="VLKW01000005">
    <property type="protein sequence ID" value="TWI46600.1"/>
    <property type="molecule type" value="Genomic_DNA"/>
</dbReference>
<comment type="similarity">
    <text evidence="2">Belongs to the UPF0702 family.</text>
</comment>
<name>A0A562PR10_9BURK</name>
<reference evidence="11 12" key="1">
    <citation type="journal article" date="2015" name="Stand. Genomic Sci.">
        <title>Genomic Encyclopedia of Bacterial and Archaeal Type Strains, Phase III: the genomes of soil and plant-associated and newly described type strains.</title>
        <authorList>
            <person name="Whitman W.B."/>
            <person name="Woyke T."/>
            <person name="Klenk H.P."/>
            <person name="Zhou Y."/>
            <person name="Lilburn T.G."/>
            <person name="Beck B.J."/>
            <person name="De Vos P."/>
            <person name="Vandamme P."/>
            <person name="Eisen J.A."/>
            <person name="Garrity G."/>
            <person name="Hugenholtz P."/>
            <person name="Kyrpides N.C."/>
        </authorList>
    </citation>
    <scope>NUCLEOTIDE SEQUENCE [LARGE SCALE GENOMIC DNA]</scope>
    <source>
        <strain evidence="11 12">CGMCC 1.10685</strain>
    </source>
</reference>
<accession>A0A562PR10</accession>
<evidence type="ECO:0000256" key="1">
    <source>
        <dbReference type="ARBA" id="ARBA00004651"/>
    </source>
</evidence>
<evidence type="ECO:0000313" key="12">
    <source>
        <dbReference type="Proteomes" id="UP000315112"/>
    </source>
</evidence>
<dbReference type="PANTHER" id="PTHR34582:SF6">
    <property type="entry name" value="UPF0702 TRANSMEMBRANE PROTEIN YCAP"/>
    <property type="match status" value="1"/>
</dbReference>
<dbReference type="Gene3D" id="3.30.240.20">
    <property type="entry name" value="bsu07140 like domains"/>
    <property type="match status" value="1"/>
</dbReference>